<evidence type="ECO:0000256" key="9">
    <source>
        <dbReference type="ARBA" id="ARBA00032896"/>
    </source>
</evidence>
<dbReference type="Gene3D" id="3.30.1490.70">
    <property type="match status" value="1"/>
</dbReference>
<name>A0A481YP62_9VIRU</name>
<dbReference type="GO" id="GO:0044423">
    <property type="term" value="C:virion component"/>
    <property type="evidence" value="ECO:0007669"/>
    <property type="project" value="UniProtKB-KW"/>
</dbReference>
<dbReference type="GO" id="GO:0006281">
    <property type="term" value="P:DNA repair"/>
    <property type="evidence" value="ECO:0007669"/>
    <property type="project" value="UniProtKB-KW"/>
</dbReference>
<keyword evidence="5" id="KW-0235">DNA replication</keyword>
<evidence type="ECO:0000256" key="8">
    <source>
        <dbReference type="ARBA" id="ARBA00023204"/>
    </source>
</evidence>
<dbReference type="Gene3D" id="3.30.470.30">
    <property type="entry name" value="DNA ligase/mRNA capping enzyme"/>
    <property type="match status" value="1"/>
</dbReference>
<dbReference type="GO" id="GO:0006260">
    <property type="term" value="P:DNA replication"/>
    <property type="evidence" value="ECO:0007669"/>
    <property type="project" value="UniProtKB-KW"/>
</dbReference>
<keyword evidence="6" id="KW-0227">DNA damage</keyword>
<dbReference type="SUPFAM" id="SSF56091">
    <property type="entry name" value="DNA ligase/mRNA capping enzyme, catalytic domain"/>
    <property type="match status" value="1"/>
</dbReference>
<keyword evidence="8" id="KW-0234">DNA repair</keyword>
<evidence type="ECO:0000256" key="5">
    <source>
        <dbReference type="ARBA" id="ARBA00022705"/>
    </source>
</evidence>
<sequence length="418" mass="49267">MKFIINDPDNNIIFKSDLTNKFPENSKMLDISKKISINEFVKCWYLPCLSITDSNNNKSTWITGFNGTTAISYYRKKIKVTKYNHHIYNVEKAYQYCKNVYLNKIRNGYHKFGENRKNTNPQLGVSFKIKEIDNKENIINANLRPEWFPCAVVVKLDGIRGIYNVNKGKIISRTGKDLHFLENFENHCKILLSFINNYYNLDGELYAHGLNLYTISSIIRQKLNKSKNIKKIRYYIFDIMIEETVFEDRMKILKTVFDKYNIYCNKNEIRKLLKLVDYNVVNSYENITKALKFYVDEGYEGIVIRQLSEKCPIKWRYYNHGRTNALIKYKLFRDEQCIIIGIVSGKGKNIDKPTFVVRRIKKGFENIIFRSQINATDNDQINILTNKEKYIGCLCNVKYSNVTENNVLWCPKITDIIL</sequence>
<comment type="subcellular location">
    <subcellularLocation>
        <location evidence="1">Virion</location>
    </subcellularLocation>
</comment>
<dbReference type="SUPFAM" id="SSF50249">
    <property type="entry name" value="Nucleic acid-binding proteins"/>
    <property type="match status" value="1"/>
</dbReference>
<evidence type="ECO:0000256" key="10">
    <source>
        <dbReference type="ARBA" id="ARBA00046002"/>
    </source>
</evidence>
<evidence type="ECO:0000313" key="12">
    <source>
        <dbReference type="EMBL" id="QBK85052.1"/>
    </source>
</evidence>
<dbReference type="InterPro" id="IPR050326">
    <property type="entry name" value="NAD_dep_DNA_ligaseB"/>
</dbReference>
<protein>
    <recommendedName>
        <fullName evidence="3">DNA ligase</fullName>
    </recommendedName>
    <alternativeName>
        <fullName evidence="9">Polydeoxyribonucleotide synthase [ATP]</fullName>
    </alternativeName>
</protein>
<comment type="function">
    <text evidence="10">Very low-fidelity DNA ligase that seals nicks in double-stranded DNA during DNA repair. Together with the viral repair DNA polymerase X, fills the single nucleotide gaps generated by the AP endonuclease. It is not essential for viral replication and recombination. Displays a very low adenylation activity towards DNA with 3'-dideoxy- or 3'-amino-terminated nicks compared to regular nick DNA.</text>
</comment>
<feature type="domain" description="ATP-dependent DNA ligase family profile" evidence="11">
    <location>
        <begin position="153"/>
        <end position="330"/>
    </location>
</feature>
<evidence type="ECO:0000256" key="6">
    <source>
        <dbReference type="ARBA" id="ARBA00022763"/>
    </source>
</evidence>
<evidence type="ECO:0000256" key="4">
    <source>
        <dbReference type="ARBA" id="ARBA00022598"/>
    </source>
</evidence>
<dbReference type="Pfam" id="PF01068">
    <property type="entry name" value="DNA_ligase_A_M"/>
    <property type="match status" value="1"/>
</dbReference>
<keyword evidence="4 12" id="KW-0436">Ligase</keyword>
<evidence type="ECO:0000259" key="11">
    <source>
        <dbReference type="Pfam" id="PF01068"/>
    </source>
</evidence>
<dbReference type="InterPro" id="IPR012310">
    <property type="entry name" value="DNA_ligase_ATP-dep_cent"/>
</dbReference>
<evidence type="ECO:0000256" key="1">
    <source>
        <dbReference type="ARBA" id="ARBA00004328"/>
    </source>
</evidence>
<proteinExistence type="inferred from homology"/>
<evidence type="ECO:0000256" key="3">
    <source>
        <dbReference type="ARBA" id="ARBA00013308"/>
    </source>
</evidence>
<evidence type="ECO:0000256" key="7">
    <source>
        <dbReference type="ARBA" id="ARBA00022844"/>
    </source>
</evidence>
<evidence type="ECO:0000256" key="2">
    <source>
        <dbReference type="ARBA" id="ARBA00007572"/>
    </source>
</evidence>
<accession>A0A481YP62</accession>
<keyword evidence="7" id="KW-0946">Virion</keyword>
<dbReference type="GO" id="GO:0005524">
    <property type="term" value="F:ATP binding"/>
    <property type="evidence" value="ECO:0007669"/>
    <property type="project" value="InterPro"/>
</dbReference>
<dbReference type="InterPro" id="IPR012340">
    <property type="entry name" value="NA-bd_OB-fold"/>
</dbReference>
<organism evidence="12">
    <name type="scientific">Pithovirus LCDPAC02</name>
    <dbReference type="NCBI Taxonomy" id="2506601"/>
    <lineage>
        <taxon>Viruses</taxon>
        <taxon>Pithoviruses</taxon>
    </lineage>
</organism>
<dbReference type="PANTHER" id="PTHR47810:SF5">
    <property type="entry name" value="LIGASE, PUTATIVE-RELATED"/>
    <property type="match status" value="1"/>
</dbReference>
<dbReference type="PANTHER" id="PTHR47810">
    <property type="entry name" value="DNA LIGASE"/>
    <property type="match status" value="1"/>
</dbReference>
<dbReference type="GO" id="GO:0003910">
    <property type="term" value="F:DNA ligase (ATP) activity"/>
    <property type="evidence" value="ECO:0007669"/>
    <property type="project" value="InterPro"/>
</dbReference>
<dbReference type="GO" id="GO:0006310">
    <property type="term" value="P:DNA recombination"/>
    <property type="evidence" value="ECO:0007669"/>
    <property type="project" value="InterPro"/>
</dbReference>
<comment type="similarity">
    <text evidence="2">Belongs to the ATP-dependent DNA ligase family.</text>
</comment>
<dbReference type="EMBL" id="MK500302">
    <property type="protein sequence ID" value="QBK85052.1"/>
    <property type="molecule type" value="Genomic_DNA"/>
</dbReference>
<reference evidence="12" key="1">
    <citation type="journal article" date="2019" name="MBio">
        <title>Virus Genomes from Deep Sea Sediments Expand the Ocean Megavirome and Support Independent Origins of Viral Gigantism.</title>
        <authorList>
            <person name="Backstrom D."/>
            <person name="Yutin N."/>
            <person name="Jorgensen S.L."/>
            <person name="Dharamshi J."/>
            <person name="Homa F."/>
            <person name="Zaremba-Niedwiedzka K."/>
            <person name="Spang A."/>
            <person name="Wolf Y.I."/>
            <person name="Koonin E.V."/>
            <person name="Ettema T.J."/>
        </authorList>
    </citation>
    <scope>NUCLEOTIDE SEQUENCE</scope>
</reference>
<gene>
    <name evidence="12" type="ORF">LCDPAC02_02510</name>
</gene>